<dbReference type="SMART" id="SM00864">
    <property type="entry name" value="Tubulin"/>
    <property type="match status" value="1"/>
</dbReference>
<dbReference type="InterPro" id="IPR003008">
    <property type="entry name" value="Tubulin_FtsZ_GTPase"/>
</dbReference>
<dbReference type="InterPro" id="IPR023123">
    <property type="entry name" value="Tubulin_C"/>
</dbReference>
<keyword evidence="3 6" id="KW-0493">Microtubule</keyword>
<dbReference type="GO" id="GO:0003924">
    <property type="term" value="F:GTPase activity"/>
    <property type="evidence" value="ECO:0007669"/>
    <property type="project" value="InterPro"/>
</dbReference>
<evidence type="ECO:0000313" key="9">
    <source>
        <dbReference type="EMBL" id="KAG5679118.1"/>
    </source>
</evidence>
<evidence type="ECO:0000259" key="8">
    <source>
        <dbReference type="SMART" id="SM00865"/>
    </source>
</evidence>
<dbReference type="GO" id="GO:0005525">
    <property type="term" value="F:GTP binding"/>
    <property type="evidence" value="ECO:0007669"/>
    <property type="project" value="UniProtKB-UniRule"/>
</dbReference>
<dbReference type="InterPro" id="IPR002453">
    <property type="entry name" value="Beta_tubulin"/>
</dbReference>
<evidence type="ECO:0000256" key="4">
    <source>
        <dbReference type="ARBA" id="ARBA00022741"/>
    </source>
</evidence>
<dbReference type="GO" id="GO:0005200">
    <property type="term" value="F:structural constituent of cytoskeleton"/>
    <property type="evidence" value="ECO:0007669"/>
    <property type="project" value="InterPro"/>
</dbReference>
<dbReference type="PRINTS" id="PR01163">
    <property type="entry name" value="BETATUBULIN"/>
</dbReference>
<keyword evidence="5 6" id="KW-0342">GTP-binding</keyword>
<dbReference type="GO" id="GO:0007017">
    <property type="term" value="P:microtubule-based process"/>
    <property type="evidence" value="ECO:0007669"/>
    <property type="project" value="InterPro"/>
</dbReference>
<dbReference type="Gene3D" id="1.10.287.600">
    <property type="entry name" value="Helix hairpin bin"/>
    <property type="match status" value="1"/>
</dbReference>
<dbReference type="Pfam" id="PF00091">
    <property type="entry name" value="Tubulin"/>
    <property type="match status" value="1"/>
</dbReference>
<dbReference type="InterPro" id="IPR008280">
    <property type="entry name" value="Tub_FtsZ_C"/>
</dbReference>
<evidence type="ECO:0000256" key="1">
    <source>
        <dbReference type="ARBA" id="ARBA00001946"/>
    </source>
</evidence>
<dbReference type="GO" id="GO:0005874">
    <property type="term" value="C:microtubule"/>
    <property type="evidence" value="ECO:0007669"/>
    <property type="project" value="UniProtKB-KW"/>
</dbReference>
<comment type="caution">
    <text evidence="9">The sequence shown here is derived from an EMBL/GenBank/DDBJ whole genome shotgun (WGS) entry which is preliminary data.</text>
</comment>
<dbReference type="CDD" id="cd02187">
    <property type="entry name" value="beta_tubulin"/>
    <property type="match status" value="1"/>
</dbReference>
<reference evidence="9" key="1">
    <citation type="submission" date="2021-03" db="EMBL/GenBank/DDBJ databases">
        <title>Chromosome level genome of the anhydrobiotic midge Polypedilum vanderplanki.</title>
        <authorList>
            <person name="Yoshida Y."/>
            <person name="Kikawada T."/>
            <person name="Gusev O."/>
        </authorList>
    </citation>
    <scope>NUCLEOTIDE SEQUENCE</scope>
    <source>
        <strain evidence="9">NIAS01</strain>
        <tissue evidence="9">Whole body or cell culture</tissue>
    </source>
</reference>
<dbReference type="InterPro" id="IPR000217">
    <property type="entry name" value="Tubulin"/>
</dbReference>
<organism evidence="9 10">
    <name type="scientific">Polypedilum vanderplanki</name>
    <name type="common">Sleeping chironomid midge</name>
    <dbReference type="NCBI Taxonomy" id="319348"/>
    <lineage>
        <taxon>Eukaryota</taxon>
        <taxon>Metazoa</taxon>
        <taxon>Ecdysozoa</taxon>
        <taxon>Arthropoda</taxon>
        <taxon>Hexapoda</taxon>
        <taxon>Insecta</taxon>
        <taxon>Pterygota</taxon>
        <taxon>Neoptera</taxon>
        <taxon>Endopterygota</taxon>
        <taxon>Diptera</taxon>
        <taxon>Nematocera</taxon>
        <taxon>Chironomoidea</taxon>
        <taxon>Chironomidae</taxon>
        <taxon>Chironominae</taxon>
        <taxon>Polypedilum</taxon>
        <taxon>Polypedilum</taxon>
    </lineage>
</organism>
<feature type="domain" description="Tubulin/FtsZ 2-layer sandwich" evidence="8">
    <location>
        <begin position="246"/>
        <end position="383"/>
    </location>
</feature>
<dbReference type="SUPFAM" id="SSF55307">
    <property type="entry name" value="Tubulin C-terminal domain-like"/>
    <property type="match status" value="1"/>
</dbReference>
<evidence type="ECO:0000256" key="3">
    <source>
        <dbReference type="ARBA" id="ARBA00022701"/>
    </source>
</evidence>
<dbReference type="PANTHER" id="PTHR11588">
    <property type="entry name" value="TUBULIN"/>
    <property type="match status" value="1"/>
</dbReference>
<dbReference type="InterPro" id="IPR037103">
    <property type="entry name" value="Tubulin/FtsZ-like_C"/>
</dbReference>
<dbReference type="InterPro" id="IPR018316">
    <property type="entry name" value="Tubulin/FtsZ_2-layer-sand-dom"/>
</dbReference>
<dbReference type="SUPFAM" id="SSF52490">
    <property type="entry name" value="Tubulin nucleotide-binding domain-like"/>
    <property type="match status" value="1"/>
</dbReference>
<comment type="similarity">
    <text evidence="2 6">Belongs to the tubulin family.</text>
</comment>
<comment type="cofactor">
    <cofactor evidence="1">
        <name>Mg(2+)</name>
        <dbReference type="ChEBI" id="CHEBI:18420"/>
    </cofactor>
</comment>
<keyword evidence="4 6" id="KW-0547">Nucleotide-binding</keyword>
<comment type="function">
    <text evidence="6">Tubulin is the major constituent of microtubules, a cylinder consisting of laterally associated linear protofilaments composed of alpha- and beta-tubulin heterodimers. Microtubules grow by the addition of GTP-tubulin dimers to the microtubule end, where a stabilizing cap forms. Below the cap, tubulin dimers are in GDP-bound state, owing to GTPase activity of alpha-tubulin.</text>
</comment>
<dbReference type="PRINTS" id="PR01161">
    <property type="entry name" value="TUBULIN"/>
</dbReference>
<dbReference type="Gene3D" id="3.30.1330.20">
    <property type="entry name" value="Tubulin/FtsZ, C-terminal domain"/>
    <property type="match status" value="1"/>
</dbReference>
<proteinExistence type="inferred from homology"/>
<dbReference type="SMART" id="SM00865">
    <property type="entry name" value="Tubulin_C"/>
    <property type="match status" value="1"/>
</dbReference>
<dbReference type="InterPro" id="IPR013838">
    <property type="entry name" value="Beta-tubulin_BS"/>
</dbReference>
<dbReference type="Pfam" id="PF03953">
    <property type="entry name" value="Tubulin_C"/>
    <property type="match status" value="1"/>
</dbReference>
<dbReference type="AlphaFoldDB" id="A0A9J6CBX0"/>
<evidence type="ECO:0000313" key="10">
    <source>
        <dbReference type="Proteomes" id="UP001107558"/>
    </source>
</evidence>
<feature type="domain" description="Tubulin/FtsZ GTPase" evidence="7">
    <location>
        <begin position="47"/>
        <end position="244"/>
    </location>
</feature>
<dbReference type="Proteomes" id="UP001107558">
    <property type="component" value="Chromosome 2"/>
</dbReference>
<dbReference type="InterPro" id="IPR036525">
    <property type="entry name" value="Tubulin/FtsZ_GTPase_sf"/>
</dbReference>
<dbReference type="OrthoDB" id="10369874at2759"/>
<dbReference type="PROSITE" id="PS00227">
    <property type="entry name" value="TUBULIN"/>
    <property type="match status" value="1"/>
</dbReference>
<dbReference type="EMBL" id="JADBJN010000002">
    <property type="protein sequence ID" value="KAG5679118.1"/>
    <property type="molecule type" value="Genomic_DNA"/>
</dbReference>
<dbReference type="PROSITE" id="PS00228">
    <property type="entry name" value="TUBULIN_B_AUTOREG"/>
    <property type="match status" value="1"/>
</dbReference>
<evidence type="ECO:0000259" key="7">
    <source>
        <dbReference type="SMART" id="SM00864"/>
    </source>
</evidence>
<dbReference type="Gene3D" id="3.40.50.1440">
    <property type="entry name" value="Tubulin/FtsZ, GTPase domain"/>
    <property type="match status" value="1"/>
</dbReference>
<comment type="subunit">
    <text evidence="6">Dimer of alpha and beta chains. A typical microtubule is a hollow water-filled tube with an outer diameter of 25 nm and an inner diameter of 15 nM. Alpha-beta heterodimers associate head-to-tail to form protofilaments running lengthwise along the microtubule wall with the beta-tubulin subunit facing the microtubule plus end conferring a structural polarity. Microtubules usually have 13 protofilaments but different protofilament numbers can be found in some organisms and specialized cells.</text>
</comment>
<evidence type="ECO:0000256" key="2">
    <source>
        <dbReference type="ARBA" id="ARBA00009636"/>
    </source>
</evidence>
<name>A0A9J6CBX0_POLVA</name>
<dbReference type="InterPro" id="IPR017975">
    <property type="entry name" value="Tubulin_CS"/>
</dbReference>
<gene>
    <name evidence="9" type="ORF">PVAND_008710</name>
</gene>
<evidence type="ECO:0000256" key="6">
    <source>
        <dbReference type="RuleBase" id="RU000352"/>
    </source>
</evidence>
<protein>
    <recommendedName>
        <fullName evidence="6">Tubulin beta chain</fullName>
    </recommendedName>
</protein>
<keyword evidence="10" id="KW-1185">Reference proteome</keyword>
<sequence length="454" mass="51346">MREIVFIQMGQAGNRIGEKFWEIISDEHNVNNCGHFYGQSILPYQRINVYYECIENSRFMPRSVLVDLEPSYINTIREGTLGKLFNPEYMVMGSTGAGNNWAKGFYTEGAAQMENVLEIIKKQVECCDCLQGFQMLHSIGGGTGSGMGSLLLRHLRDDYQDRIVQTFSVIPSPKVSETVVEPYNAVLALAEFATCTDETVCFDNEALFDICINSLKIKSPTIYDLNHMVTMTIAGVTTCFRFPGQLNSDLRKLMTNMCPFPRLHYFISGFAPLQALTFKKQYVKVTVDGLAKDLFNPCLHMAGNKEGGKYLTCAAIFRGFLSSKEVERAMVNVRKSNENCFTKWIPNSIKSAICDVPPRSMTASATFLANTCSITNIFQRLICQFDSMFQKRAFIHWYTGEGMEEQEFRDAMEIVNDICEEYQNVCNDEGISDDEFSEESFCSDYDSDSDECCC</sequence>
<evidence type="ECO:0000256" key="5">
    <source>
        <dbReference type="ARBA" id="ARBA00023134"/>
    </source>
</evidence>
<accession>A0A9J6CBX0</accession>